<dbReference type="Proteomes" id="UP001165083">
    <property type="component" value="Unassembled WGS sequence"/>
</dbReference>
<sequence length="158" mass="17863">MYEFLFVIFAPFSTQRIVALPIARFLAGILAAGPEPLAGSISPYCIACSLMNKLELLQTIHSFSAIAKLFPGTAANKAAKVAKQAAAIAKKEKVDLYFTLYFKTMLQDQKFRFDEFRIWRSKRFSPAKVDDILYQAGKTGKEYDEIVKSYRWYLGVTP</sequence>
<evidence type="ECO:0000313" key="2">
    <source>
        <dbReference type="Proteomes" id="UP001165083"/>
    </source>
</evidence>
<dbReference type="EMBL" id="BSXW01000509">
    <property type="protein sequence ID" value="GMF24248.1"/>
    <property type="molecule type" value="Genomic_DNA"/>
</dbReference>
<evidence type="ECO:0000313" key="1">
    <source>
        <dbReference type="EMBL" id="GMF24248.1"/>
    </source>
</evidence>
<proteinExistence type="predicted"/>
<keyword evidence="2" id="KW-1185">Reference proteome</keyword>
<reference evidence="1" key="1">
    <citation type="submission" date="2023-04" db="EMBL/GenBank/DDBJ databases">
        <title>Phytophthora lilii NBRC 32176.</title>
        <authorList>
            <person name="Ichikawa N."/>
            <person name="Sato H."/>
            <person name="Tonouchi N."/>
        </authorList>
    </citation>
    <scope>NUCLEOTIDE SEQUENCE</scope>
    <source>
        <strain evidence="1">NBRC 32176</strain>
    </source>
</reference>
<organism evidence="1 2">
    <name type="scientific">Phytophthora lilii</name>
    <dbReference type="NCBI Taxonomy" id="2077276"/>
    <lineage>
        <taxon>Eukaryota</taxon>
        <taxon>Sar</taxon>
        <taxon>Stramenopiles</taxon>
        <taxon>Oomycota</taxon>
        <taxon>Peronosporomycetes</taxon>
        <taxon>Peronosporales</taxon>
        <taxon>Peronosporaceae</taxon>
        <taxon>Phytophthora</taxon>
    </lineage>
</organism>
<dbReference type="AlphaFoldDB" id="A0A9W6X072"/>
<comment type="caution">
    <text evidence="1">The sequence shown here is derived from an EMBL/GenBank/DDBJ whole genome shotgun (WGS) entry which is preliminary data.</text>
</comment>
<protein>
    <submittedName>
        <fullName evidence="1">Unnamed protein product</fullName>
    </submittedName>
</protein>
<dbReference type="Gene3D" id="1.10.10.2460">
    <property type="match status" value="1"/>
</dbReference>
<gene>
    <name evidence="1" type="ORF">Plil01_000990400</name>
</gene>
<name>A0A9W6X072_9STRA</name>
<accession>A0A9W6X072</accession>